<evidence type="ECO:0000313" key="5">
    <source>
        <dbReference type="Proteomes" id="UP001151760"/>
    </source>
</evidence>
<gene>
    <name evidence="4" type="ORF">Tco_1032077</name>
</gene>
<dbReference type="Gene3D" id="1.25.40.10">
    <property type="entry name" value="Tetratricopeptide repeat domain"/>
    <property type="match status" value="2"/>
</dbReference>
<dbReference type="Proteomes" id="UP001151760">
    <property type="component" value="Unassembled WGS sequence"/>
</dbReference>
<feature type="repeat" description="PPR" evidence="2">
    <location>
        <begin position="247"/>
        <end position="281"/>
    </location>
</feature>
<keyword evidence="1" id="KW-0677">Repeat</keyword>
<dbReference type="SUPFAM" id="SSF56300">
    <property type="entry name" value="Metallo-dependent phosphatases"/>
    <property type="match status" value="1"/>
</dbReference>
<dbReference type="InterPro" id="IPR002885">
    <property type="entry name" value="PPR_rpt"/>
</dbReference>
<feature type="repeat" description="PPR" evidence="2">
    <location>
        <begin position="177"/>
        <end position="211"/>
    </location>
</feature>
<reference evidence="4" key="2">
    <citation type="submission" date="2022-01" db="EMBL/GenBank/DDBJ databases">
        <authorList>
            <person name="Yamashiro T."/>
            <person name="Shiraishi A."/>
            <person name="Satake H."/>
            <person name="Nakayama K."/>
        </authorList>
    </citation>
    <scope>NUCLEOTIDE SEQUENCE</scope>
</reference>
<dbReference type="PANTHER" id="PTHR47931">
    <property type="entry name" value="OS01G0228400 PROTEIN"/>
    <property type="match status" value="1"/>
</dbReference>
<dbReference type="InterPro" id="IPR011990">
    <property type="entry name" value="TPR-like_helical_dom_sf"/>
</dbReference>
<evidence type="ECO:0000256" key="1">
    <source>
        <dbReference type="ARBA" id="ARBA00022737"/>
    </source>
</evidence>
<proteinExistence type="predicted"/>
<name>A0ABQ5GC80_9ASTR</name>
<feature type="region of interest" description="Disordered" evidence="3">
    <location>
        <begin position="395"/>
        <end position="440"/>
    </location>
</feature>
<dbReference type="Pfam" id="PF13041">
    <property type="entry name" value="PPR_2"/>
    <property type="match status" value="2"/>
</dbReference>
<keyword evidence="5" id="KW-1185">Reference proteome</keyword>
<accession>A0ABQ5GC80</accession>
<evidence type="ECO:0000256" key="2">
    <source>
        <dbReference type="PROSITE-ProRule" id="PRU00708"/>
    </source>
</evidence>
<dbReference type="PANTHER" id="PTHR47931:SF2">
    <property type="entry name" value="OS01G0228400 PROTEIN"/>
    <property type="match status" value="1"/>
</dbReference>
<feature type="repeat" description="PPR" evidence="2">
    <location>
        <begin position="212"/>
        <end position="246"/>
    </location>
</feature>
<evidence type="ECO:0000256" key="3">
    <source>
        <dbReference type="SAM" id="MobiDB-lite"/>
    </source>
</evidence>
<protein>
    <submittedName>
        <fullName evidence="4">Pentatricopeptide repeat-containing protein</fullName>
    </submittedName>
</protein>
<feature type="repeat" description="PPR" evidence="2">
    <location>
        <begin position="142"/>
        <end position="176"/>
    </location>
</feature>
<comment type="caution">
    <text evidence="4">The sequence shown here is derived from an EMBL/GenBank/DDBJ whole genome shotgun (WGS) entry which is preliminary data.</text>
</comment>
<sequence length="440" mass="50252">MNKISYGLLPIFRFDPIWGCYNGNHEPDFPNSGSFNDTPDSCRECGVPAETMYYVPADNQAKFWYSTDYGMFHFCIEDSEHDWREGLEQYARIEKCFAFVDMQKQPWLIFSPHRVLGYSFNAWTCPIYQTRELMDEFGVKPDVITISTIMNAWCSVGLIDKCQDVFDEMIKTGLEPDIHAFSILAKGYVRAGEPEKAESLLQVMKASKVSLNVFIFTTIISGWCSERMMDYATRVFDQTGKMGISPNLKTFKTLIWGYGEAKQPWKAEELLQVMEEKGIVSTKDTVEFVAEAWCGIGVTNEAKRIMDHVDEHDDASYTKSNDDYTANEIDDSGIMKDESLKNVAFDLLRDALSAVFGLSELKPYHLAKLLTSIRRRMKRTLRRILRTILPMKETILDNESSDDDNDDDDVEKDEEDEEEEEHLAPADPSAVPTDDPVPSS</sequence>
<organism evidence="4 5">
    <name type="scientific">Tanacetum coccineum</name>
    <dbReference type="NCBI Taxonomy" id="301880"/>
    <lineage>
        <taxon>Eukaryota</taxon>
        <taxon>Viridiplantae</taxon>
        <taxon>Streptophyta</taxon>
        <taxon>Embryophyta</taxon>
        <taxon>Tracheophyta</taxon>
        <taxon>Spermatophyta</taxon>
        <taxon>Magnoliopsida</taxon>
        <taxon>eudicotyledons</taxon>
        <taxon>Gunneridae</taxon>
        <taxon>Pentapetalae</taxon>
        <taxon>asterids</taxon>
        <taxon>campanulids</taxon>
        <taxon>Asterales</taxon>
        <taxon>Asteraceae</taxon>
        <taxon>Asteroideae</taxon>
        <taxon>Anthemideae</taxon>
        <taxon>Anthemidinae</taxon>
        <taxon>Tanacetum</taxon>
    </lineage>
</organism>
<dbReference type="PROSITE" id="PS51375">
    <property type="entry name" value="PPR"/>
    <property type="match status" value="4"/>
</dbReference>
<dbReference type="NCBIfam" id="TIGR00756">
    <property type="entry name" value="PPR"/>
    <property type="match status" value="3"/>
</dbReference>
<feature type="compositionally biased region" description="Acidic residues" evidence="3">
    <location>
        <begin position="399"/>
        <end position="421"/>
    </location>
</feature>
<dbReference type="InterPro" id="IPR029052">
    <property type="entry name" value="Metallo-depent_PP-like"/>
</dbReference>
<evidence type="ECO:0000313" key="4">
    <source>
        <dbReference type="EMBL" id="GJT72791.1"/>
    </source>
</evidence>
<dbReference type="EMBL" id="BQNB010018291">
    <property type="protein sequence ID" value="GJT72791.1"/>
    <property type="molecule type" value="Genomic_DNA"/>
</dbReference>
<reference evidence="4" key="1">
    <citation type="journal article" date="2022" name="Int. J. Mol. Sci.">
        <title>Draft Genome of Tanacetum Coccineum: Genomic Comparison of Closely Related Tanacetum-Family Plants.</title>
        <authorList>
            <person name="Yamashiro T."/>
            <person name="Shiraishi A."/>
            <person name="Nakayama K."/>
            <person name="Satake H."/>
        </authorList>
    </citation>
    <scope>NUCLEOTIDE SEQUENCE</scope>
</reference>